<protein>
    <recommendedName>
        <fullName evidence="7">Glycogen synthase</fullName>
        <ecNumber evidence="7">2.4.1.21</ecNumber>
    </recommendedName>
    <alternativeName>
        <fullName evidence="7">Starch [bacterial glycogen] synthase</fullName>
    </alternativeName>
</protein>
<proteinExistence type="inferred from homology"/>
<dbReference type="Gene3D" id="3.40.50.2000">
    <property type="entry name" value="Glycogen Phosphorylase B"/>
    <property type="match status" value="2"/>
</dbReference>
<dbReference type="PANTHER" id="PTHR45825:SF11">
    <property type="entry name" value="ALPHA AMYLASE DOMAIN-CONTAINING PROTEIN"/>
    <property type="match status" value="1"/>
</dbReference>
<accession>A0A0W1JIR1</accession>
<comment type="function">
    <text evidence="2 7">Synthesizes alpha-1,4-glucan chains using ADP-glucose.</text>
</comment>
<feature type="domain" description="Starch synthase catalytic" evidence="9">
    <location>
        <begin position="13"/>
        <end position="248"/>
    </location>
</feature>
<comment type="catalytic activity">
    <reaction evidence="1 7">
        <text>[(1-&gt;4)-alpha-D-glucosyl](n) + ADP-alpha-D-glucose = [(1-&gt;4)-alpha-D-glucosyl](n+1) + ADP + H(+)</text>
        <dbReference type="Rhea" id="RHEA:18189"/>
        <dbReference type="Rhea" id="RHEA-COMP:9584"/>
        <dbReference type="Rhea" id="RHEA-COMP:9587"/>
        <dbReference type="ChEBI" id="CHEBI:15378"/>
        <dbReference type="ChEBI" id="CHEBI:15444"/>
        <dbReference type="ChEBI" id="CHEBI:57498"/>
        <dbReference type="ChEBI" id="CHEBI:456216"/>
        <dbReference type="EC" id="2.4.1.21"/>
    </reaction>
</comment>
<evidence type="ECO:0000256" key="7">
    <source>
        <dbReference type="HAMAP-Rule" id="MF_00484"/>
    </source>
</evidence>
<dbReference type="Pfam" id="PF08323">
    <property type="entry name" value="Glyco_transf_5"/>
    <property type="match status" value="1"/>
</dbReference>
<evidence type="ECO:0000256" key="3">
    <source>
        <dbReference type="ARBA" id="ARBA00010281"/>
    </source>
</evidence>
<evidence type="ECO:0000256" key="2">
    <source>
        <dbReference type="ARBA" id="ARBA00002764"/>
    </source>
</evidence>
<evidence type="ECO:0000259" key="8">
    <source>
        <dbReference type="Pfam" id="PF00534"/>
    </source>
</evidence>
<evidence type="ECO:0000256" key="6">
    <source>
        <dbReference type="ARBA" id="ARBA00023056"/>
    </source>
</evidence>
<dbReference type="CDD" id="cd03791">
    <property type="entry name" value="GT5_Glycogen_synthase_DULL1-like"/>
    <property type="match status" value="1"/>
</dbReference>
<comment type="caution">
    <text evidence="10">The sequence shown here is derived from an EMBL/GenBank/DDBJ whole genome shotgun (WGS) entry which is preliminary data.</text>
</comment>
<feature type="binding site" evidence="7">
    <location>
        <position position="26"/>
    </location>
    <ligand>
        <name>ADP-alpha-D-glucose</name>
        <dbReference type="ChEBI" id="CHEBI:57498"/>
    </ligand>
</feature>
<dbReference type="GO" id="GO:0005978">
    <property type="term" value="P:glycogen biosynthetic process"/>
    <property type="evidence" value="ECO:0007669"/>
    <property type="project" value="UniProtKB-UniRule"/>
</dbReference>
<organism evidence="10 11">
    <name type="scientific">Desulfitobacterium hafniense</name>
    <name type="common">Desulfitobacterium frappieri</name>
    <dbReference type="NCBI Taxonomy" id="49338"/>
    <lineage>
        <taxon>Bacteria</taxon>
        <taxon>Bacillati</taxon>
        <taxon>Bacillota</taxon>
        <taxon>Clostridia</taxon>
        <taxon>Eubacteriales</taxon>
        <taxon>Desulfitobacteriaceae</taxon>
        <taxon>Desulfitobacterium</taxon>
    </lineage>
</organism>
<reference evidence="10 11" key="1">
    <citation type="submission" date="2015-12" db="EMBL/GenBank/DDBJ databases">
        <title>Draft Genome Sequence of Desulfitobacterium hafniense Strain DH, a Sulfate-reducing Bacterium Isolated from Paddy Soils.</title>
        <authorList>
            <person name="Bao P."/>
            <person name="Zhang X."/>
            <person name="Li G."/>
        </authorList>
    </citation>
    <scope>NUCLEOTIDE SEQUENCE [LARGE SCALE GENOMIC DNA]</scope>
    <source>
        <strain evidence="10 11">DH</strain>
    </source>
</reference>
<dbReference type="PANTHER" id="PTHR45825">
    <property type="entry name" value="GRANULE-BOUND STARCH SYNTHASE 1, CHLOROPLASTIC/AMYLOPLASTIC"/>
    <property type="match status" value="1"/>
</dbReference>
<dbReference type="Proteomes" id="UP000054623">
    <property type="component" value="Unassembled WGS sequence"/>
</dbReference>
<dbReference type="OrthoDB" id="9808590at2"/>
<dbReference type="RefSeq" id="WP_011460010.1">
    <property type="nucleotide sequence ID" value="NZ_LOCK01000026.1"/>
</dbReference>
<dbReference type="EMBL" id="LOCK01000026">
    <property type="protein sequence ID" value="KTE91414.1"/>
    <property type="molecule type" value="Genomic_DNA"/>
</dbReference>
<dbReference type="SUPFAM" id="SSF53756">
    <property type="entry name" value="UDP-Glycosyltransferase/glycogen phosphorylase"/>
    <property type="match status" value="1"/>
</dbReference>
<dbReference type="HAMAP" id="MF_00484">
    <property type="entry name" value="Glycogen_synth"/>
    <property type="match status" value="1"/>
</dbReference>
<keyword evidence="5 7" id="KW-0808">Transferase</keyword>
<evidence type="ECO:0000259" key="9">
    <source>
        <dbReference type="Pfam" id="PF08323"/>
    </source>
</evidence>
<keyword evidence="6 7" id="KW-0320">Glycogen biosynthesis</keyword>
<comment type="similarity">
    <text evidence="3 7">Belongs to the glycosyltransferase 1 family. Bacterial/plant glycogen synthase subfamily.</text>
</comment>
<evidence type="ECO:0000313" key="10">
    <source>
        <dbReference type="EMBL" id="KTE91414.1"/>
    </source>
</evidence>
<dbReference type="UniPathway" id="UPA00164"/>
<dbReference type="GO" id="GO:0004373">
    <property type="term" value="F:alpha-1,4-glucan glucosyltransferase (UDP-glucose donor) activity"/>
    <property type="evidence" value="ECO:0007669"/>
    <property type="project" value="InterPro"/>
</dbReference>
<dbReference type="GO" id="GO:0009011">
    <property type="term" value="F:alpha-1,4-glucan glucosyltransferase (ADP-glucose donor) activity"/>
    <property type="evidence" value="ECO:0007669"/>
    <property type="project" value="UniProtKB-UniRule"/>
</dbReference>
<comment type="pathway">
    <text evidence="7">Glycan biosynthesis; glycogen biosynthesis.</text>
</comment>
<keyword evidence="4 7" id="KW-0328">Glycosyltransferase</keyword>
<dbReference type="NCBIfam" id="TIGR02095">
    <property type="entry name" value="glgA"/>
    <property type="match status" value="1"/>
</dbReference>
<evidence type="ECO:0000313" key="11">
    <source>
        <dbReference type="Proteomes" id="UP000054623"/>
    </source>
</evidence>
<evidence type="ECO:0000256" key="4">
    <source>
        <dbReference type="ARBA" id="ARBA00022676"/>
    </source>
</evidence>
<feature type="domain" description="Glycosyl transferase family 1" evidence="8">
    <location>
        <begin position="288"/>
        <end position="438"/>
    </location>
</feature>
<dbReference type="Pfam" id="PF00534">
    <property type="entry name" value="Glycos_transf_1"/>
    <property type="match status" value="1"/>
</dbReference>
<dbReference type="InterPro" id="IPR013534">
    <property type="entry name" value="Starch_synth_cat_dom"/>
</dbReference>
<sequence>MFLCCFGGGAQMKVLFAITEAEPFVKTGGLGEVGRYLPLALQEQGVEIRVILPQYSSIPLNYLQKMKTIKEFTVPLAWRNQYCGLKELKYEGIHYYFLDNEYYFRRSRCYGDGDEGEQYAYFSRAVLESIRYLPEFKPDIIHCHDWHTALVPLFLKAFYAQDTLYYNIKTLFTIHNLKYQGIFPREVREDVLGLSGELSSSAQLEFYGGVNFMKAGIMHSDQVTTVSPTYAREIQHPYFGEGLHGVIQGRKDSLLGILNGVPRPWPSPTLADKRENRMKLQEQLNFTNNEEIPILSMISRLVEQKGLDLLLHVLDEILALDIRLVVLGTGDAHYEERLQRFAEGYPGKLRVILGYQEELAHRIYAGADIFLMPSRFEPCGIAQMIAMSYGTIPIVRETGGLKDTVRPYSPISGEGNGFTFTDYNAHELLYAIQKAVEMFRNQKDTWQKLQENALSSDFSWNRSAAQYRDVYESLYYSS</sequence>
<evidence type="ECO:0000256" key="5">
    <source>
        <dbReference type="ARBA" id="ARBA00022679"/>
    </source>
</evidence>
<name>A0A0W1JIR1_DESHA</name>
<dbReference type="InterPro" id="IPR001296">
    <property type="entry name" value="Glyco_trans_1"/>
</dbReference>
<gene>
    <name evidence="7" type="primary">glgA</name>
    <name evidence="10" type="ORF">AT727_22525</name>
</gene>
<dbReference type="NCBIfam" id="NF001898">
    <property type="entry name" value="PRK00654.1-1"/>
    <property type="match status" value="1"/>
</dbReference>
<dbReference type="InterPro" id="IPR011835">
    <property type="entry name" value="GS/SS"/>
</dbReference>
<evidence type="ECO:0000256" key="1">
    <source>
        <dbReference type="ARBA" id="ARBA00001478"/>
    </source>
</evidence>
<dbReference type="AlphaFoldDB" id="A0A0W1JIR1"/>
<dbReference type="EC" id="2.4.1.21" evidence="7"/>